<dbReference type="Proteomes" id="UP000265520">
    <property type="component" value="Unassembled WGS sequence"/>
</dbReference>
<accession>A0A392R9H0</accession>
<feature type="non-terminal residue" evidence="2">
    <location>
        <position position="1"/>
    </location>
</feature>
<proteinExistence type="predicted"/>
<evidence type="ECO:0000313" key="2">
    <source>
        <dbReference type="EMBL" id="MCI32496.1"/>
    </source>
</evidence>
<feature type="region of interest" description="Disordered" evidence="1">
    <location>
        <begin position="1"/>
        <end position="30"/>
    </location>
</feature>
<feature type="region of interest" description="Disordered" evidence="1">
    <location>
        <begin position="121"/>
        <end position="149"/>
    </location>
</feature>
<organism evidence="2 3">
    <name type="scientific">Trifolium medium</name>
    <dbReference type="NCBI Taxonomy" id="97028"/>
    <lineage>
        <taxon>Eukaryota</taxon>
        <taxon>Viridiplantae</taxon>
        <taxon>Streptophyta</taxon>
        <taxon>Embryophyta</taxon>
        <taxon>Tracheophyta</taxon>
        <taxon>Spermatophyta</taxon>
        <taxon>Magnoliopsida</taxon>
        <taxon>eudicotyledons</taxon>
        <taxon>Gunneridae</taxon>
        <taxon>Pentapetalae</taxon>
        <taxon>rosids</taxon>
        <taxon>fabids</taxon>
        <taxon>Fabales</taxon>
        <taxon>Fabaceae</taxon>
        <taxon>Papilionoideae</taxon>
        <taxon>50 kb inversion clade</taxon>
        <taxon>NPAAA clade</taxon>
        <taxon>Hologalegina</taxon>
        <taxon>IRL clade</taxon>
        <taxon>Trifolieae</taxon>
        <taxon>Trifolium</taxon>
    </lineage>
</organism>
<keyword evidence="3" id="KW-1185">Reference proteome</keyword>
<feature type="compositionally biased region" description="Polar residues" evidence="1">
    <location>
        <begin position="16"/>
        <end position="30"/>
    </location>
</feature>
<reference evidence="2 3" key="1">
    <citation type="journal article" date="2018" name="Front. Plant Sci.">
        <title>Red Clover (Trifolium pratense) and Zigzag Clover (T. medium) - A Picture of Genomic Similarities and Differences.</title>
        <authorList>
            <person name="Dluhosova J."/>
            <person name="Istvanek J."/>
            <person name="Nedelnik J."/>
            <person name="Repkova J."/>
        </authorList>
    </citation>
    <scope>NUCLEOTIDE SEQUENCE [LARGE SCALE GENOMIC DNA]</scope>
    <source>
        <strain evidence="3">cv. 10/8</strain>
        <tissue evidence="2">Leaf</tissue>
    </source>
</reference>
<feature type="region of interest" description="Disordered" evidence="1">
    <location>
        <begin position="63"/>
        <end position="94"/>
    </location>
</feature>
<dbReference type="EMBL" id="LXQA010196101">
    <property type="protein sequence ID" value="MCI32496.1"/>
    <property type="molecule type" value="Genomic_DNA"/>
</dbReference>
<sequence length="149" mass="16331">PPDVAGCAAETGGSEGLSTKQPRSKRANSCPSDECRVAIYGPWSLEWLQDHNHGDAGVIFSANRRNMKGNQSGGRQDMEGQQDPKRRKAGGLLRHPLFCMKKVARLPSKDRSEVLKVLKKELRQRQGVKGAKRSSDISRQASSEESTSS</sequence>
<protein>
    <submittedName>
        <fullName evidence="2">DUF4283 domain protein</fullName>
    </submittedName>
</protein>
<dbReference type="AlphaFoldDB" id="A0A392R9H0"/>
<comment type="caution">
    <text evidence="2">The sequence shown here is derived from an EMBL/GenBank/DDBJ whole genome shotgun (WGS) entry which is preliminary data.</text>
</comment>
<name>A0A392R9H0_9FABA</name>
<evidence type="ECO:0000313" key="3">
    <source>
        <dbReference type="Proteomes" id="UP000265520"/>
    </source>
</evidence>
<feature type="non-terminal residue" evidence="2">
    <location>
        <position position="149"/>
    </location>
</feature>
<evidence type="ECO:0000256" key="1">
    <source>
        <dbReference type="SAM" id="MobiDB-lite"/>
    </source>
</evidence>